<dbReference type="InterPro" id="IPR029063">
    <property type="entry name" value="SAM-dependent_MTases_sf"/>
</dbReference>
<gene>
    <name evidence="2" type="ORF">ENL70_02720</name>
</gene>
<evidence type="ECO:0000313" key="2">
    <source>
        <dbReference type="EMBL" id="HHI65448.1"/>
    </source>
</evidence>
<dbReference type="GO" id="GO:0032259">
    <property type="term" value="P:methylation"/>
    <property type="evidence" value="ECO:0007669"/>
    <property type="project" value="UniProtKB-KW"/>
</dbReference>
<comment type="caution">
    <text evidence="2">The sequence shown here is derived from an EMBL/GenBank/DDBJ whole genome shotgun (WGS) entry which is preliminary data.</text>
</comment>
<keyword evidence="2" id="KW-0489">Methyltransferase</keyword>
<organism evidence="2">
    <name type="scientific">Thermodesulfobium narugense</name>
    <dbReference type="NCBI Taxonomy" id="184064"/>
    <lineage>
        <taxon>Bacteria</taxon>
        <taxon>Pseudomonadati</taxon>
        <taxon>Thermodesulfobiota</taxon>
        <taxon>Thermodesulfobiia</taxon>
        <taxon>Thermodesulfobiales</taxon>
        <taxon>Thermodesulfobiaceae</taxon>
        <taxon>Thermodesulfobium</taxon>
    </lineage>
</organism>
<evidence type="ECO:0000259" key="1">
    <source>
        <dbReference type="Pfam" id="PF08241"/>
    </source>
</evidence>
<dbReference type="PANTHER" id="PTHR42912:SF80">
    <property type="entry name" value="METHYLTRANSFERASE DOMAIN-CONTAINING PROTEIN"/>
    <property type="match status" value="1"/>
</dbReference>
<sequence>MNVFDTYSVEYDNWYEKNKLAYLSELEALKRVVPKEGKGLEIGVGTGRFAKPLGISVGLDPSEKMLQIAKKRGIKTVVGRGEDLPFAGNEFDFVLIAITICFVDNPEKVILESRRVLKDNGKLIIGLVDKDSHLGKYYLKKKEQGHIFYKAANFFSAREIIDVFKRYNFKNIVIYQTIFLPLEKIKEIEKPKEGFSEGGFVVICGEKI</sequence>
<dbReference type="EMBL" id="DRUY01000093">
    <property type="protein sequence ID" value="HHI65448.1"/>
    <property type="molecule type" value="Genomic_DNA"/>
</dbReference>
<proteinExistence type="predicted"/>
<protein>
    <submittedName>
        <fullName evidence="2">Class I SAM-dependent methyltransferase</fullName>
    </submittedName>
</protein>
<dbReference type="GO" id="GO:0008757">
    <property type="term" value="F:S-adenosylmethionine-dependent methyltransferase activity"/>
    <property type="evidence" value="ECO:0007669"/>
    <property type="project" value="InterPro"/>
</dbReference>
<dbReference type="PANTHER" id="PTHR42912">
    <property type="entry name" value="METHYLTRANSFERASE"/>
    <property type="match status" value="1"/>
</dbReference>
<dbReference type="CDD" id="cd02440">
    <property type="entry name" value="AdoMet_MTases"/>
    <property type="match status" value="1"/>
</dbReference>
<dbReference type="Pfam" id="PF08241">
    <property type="entry name" value="Methyltransf_11"/>
    <property type="match status" value="1"/>
</dbReference>
<dbReference type="AlphaFoldDB" id="A0A7C5P7Q0"/>
<accession>A0A7C5P7Q0</accession>
<dbReference type="SUPFAM" id="SSF53335">
    <property type="entry name" value="S-adenosyl-L-methionine-dependent methyltransferases"/>
    <property type="match status" value="1"/>
</dbReference>
<dbReference type="Gene3D" id="3.40.50.150">
    <property type="entry name" value="Vaccinia Virus protein VP39"/>
    <property type="match status" value="1"/>
</dbReference>
<keyword evidence="2" id="KW-0808">Transferase</keyword>
<name>A0A7C5P7Q0_9BACT</name>
<feature type="domain" description="Methyltransferase type 11" evidence="1">
    <location>
        <begin position="40"/>
        <end position="125"/>
    </location>
</feature>
<reference evidence="2" key="1">
    <citation type="journal article" date="2020" name="mSystems">
        <title>Genome- and Community-Level Interaction Insights into Carbon Utilization and Element Cycling Functions of Hydrothermarchaeota in Hydrothermal Sediment.</title>
        <authorList>
            <person name="Zhou Z."/>
            <person name="Liu Y."/>
            <person name="Xu W."/>
            <person name="Pan J."/>
            <person name="Luo Z.H."/>
            <person name="Li M."/>
        </authorList>
    </citation>
    <scope>NUCLEOTIDE SEQUENCE [LARGE SCALE GENOMIC DNA]</scope>
    <source>
        <strain evidence="2">SpSt-1019</strain>
    </source>
</reference>
<dbReference type="InterPro" id="IPR013216">
    <property type="entry name" value="Methyltransf_11"/>
</dbReference>
<dbReference type="InterPro" id="IPR050508">
    <property type="entry name" value="Methyltransf_Superfamily"/>
</dbReference>